<keyword evidence="2" id="KW-1185">Reference proteome</keyword>
<dbReference type="AlphaFoldDB" id="A0AAI8QBS6"/>
<organism evidence="1 2">
    <name type="scientific">Bradyrhizobium cosmicum</name>
    <dbReference type="NCBI Taxonomy" id="1404864"/>
    <lineage>
        <taxon>Bacteria</taxon>
        <taxon>Pseudomonadati</taxon>
        <taxon>Pseudomonadota</taxon>
        <taxon>Alphaproteobacteria</taxon>
        <taxon>Hyphomicrobiales</taxon>
        <taxon>Nitrobacteraceae</taxon>
        <taxon>Bradyrhizobium</taxon>
    </lineage>
</organism>
<evidence type="ECO:0000313" key="2">
    <source>
        <dbReference type="Proteomes" id="UP000007886"/>
    </source>
</evidence>
<dbReference type="KEGG" id="brs:S23_24570"/>
<reference evidence="1 2" key="1">
    <citation type="journal article" date="2012" name="Microbes Environ.">
        <title>Complete genome sequence of Bradyrhizobium sp. S23321: insights into symbiosis evolution in soil oligotrophs.</title>
        <authorList>
            <person name="Okubo T."/>
            <person name="Tsukui T."/>
            <person name="Maita H."/>
            <person name="Okamoto S."/>
            <person name="Oshima K."/>
            <person name="Fujisawa T."/>
            <person name="Saito A."/>
            <person name="Futamata H."/>
            <person name="Hattori R."/>
            <person name="Shimomura Y."/>
            <person name="Haruta S."/>
            <person name="Morimoto S."/>
            <person name="Wang Y."/>
            <person name="Sakai Y."/>
            <person name="Hattori M."/>
            <person name="Aizawa S."/>
            <person name="Nagashima K.V.P."/>
            <person name="Masuda S."/>
            <person name="Hattori T."/>
            <person name="Yamashita A."/>
            <person name="Bao Z."/>
            <person name="Hayatsu M."/>
            <person name="Kajiya-Kanegae H."/>
            <person name="Yoshinaga I."/>
            <person name="Sakamoto K."/>
            <person name="Toyota K."/>
            <person name="Nakao M."/>
            <person name="Kohara M."/>
            <person name="Anda M."/>
            <person name="Niwa R."/>
            <person name="Jung-Hwan P."/>
            <person name="Sameshima-Saito R."/>
            <person name="Tokuda S."/>
            <person name="Yamamoto S."/>
            <person name="Yamamoto S."/>
            <person name="Yokoyama T."/>
            <person name="Akutsu T."/>
            <person name="Nakamura Y."/>
            <person name="Nakahira-Yanaka Y."/>
            <person name="Takada Hoshino Y."/>
            <person name="Hirakawa H."/>
            <person name="Mitsui H."/>
            <person name="Terasawa K."/>
            <person name="Itakura M."/>
            <person name="Sato S."/>
            <person name="Ikeda-Ohtsubo W."/>
            <person name="Sakakura N."/>
            <person name="Kaminuma E."/>
            <person name="Minamisawa K."/>
        </authorList>
    </citation>
    <scope>NUCLEOTIDE SEQUENCE [LARGE SCALE GENOMIC DNA]</scope>
    <source>
        <strain evidence="1 2">S23321</strain>
    </source>
</reference>
<proteinExistence type="predicted"/>
<dbReference type="Proteomes" id="UP000007886">
    <property type="component" value="Chromosome"/>
</dbReference>
<name>A0AAI8QBS6_9BRAD</name>
<dbReference type="EMBL" id="AP012279">
    <property type="protein sequence ID" value="BAL75670.1"/>
    <property type="molecule type" value="Genomic_DNA"/>
</dbReference>
<evidence type="ECO:0000313" key="1">
    <source>
        <dbReference type="EMBL" id="BAL75670.1"/>
    </source>
</evidence>
<gene>
    <name evidence="1" type="ORF">S23_24570</name>
</gene>
<sequence length="59" mass="6536">MPYQVKAGSFLIVAPSLPAALKLYDDMRTGSEEVSIRDMEGREIDIDEIRPVLNDGEPS</sequence>
<accession>A0AAI8QBS6</accession>
<protein>
    <submittedName>
        <fullName evidence="1">Uncharacterized protein</fullName>
    </submittedName>
</protein>
<dbReference type="RefSeq" id="WP_015684996.1">
    <property type="nucleotide sequence ID" value="NC_017082.1"/>
</dbReference>